<dbReference type="InterPro" id="IPR050640">
    <property type="entry name" value="Bact_2-comp_sensor_kinase"/>
</dbReference>
<keyword evidence="1" id="KW-1133">Transmembrane helix</keyword>
<dbReference type="Proteomes" id="UP000248745">
    <property type="component" value="Unassembled WGS sequence"/>
</dbReference>
<dbReference type="GO" id="GO:0000155">
    <property type="term" value="F:phosphorelay sensor kinase activity"/>
    <property type="evidence" value="ECO:0007669"/>
    <property type="project" value="InterPro"/>
</dbReference>
<dbReference type="AlphaFoldDB" id="A0A2W2C1X2"/>
<name>A0A2W2C1X2_9BACT</name>
<proteinExistence type="predicted"/>
<comment type="caution">
    <text evidence="3">The sequence shown here is derived from an EMBL/GenBank/DDBJ whole genome shotgun (WGS) entry which is preliminary data.</text>
</comment>
<dbReference type="GO" id="GO:0016020">
    <property type="term" value="C:membrane"/>
    <property type="evidence" value="ECO:0007669"/>
    <property type="project" value="InterPro"/>
</dbReference>
<sequence>MMQDYIKQELEDKNRFVYFKSGRWAIHVLVWIIIYCVATIEKSQSPLSPGALFYVLFYELGLYIIVYYCYCRCLVPDYFKQGKYFRFWLLLIGTLLLLPAVDLVIHHFLDPFIPQVYREDDGLDWATYGDLLTNTLITFLILSFILYLMEVAEGVGTYRSVDTEIYQRLAAEKELLRTRMQPDFVMRSLDGIALLAEQQNPAAPDALVSFSDILRYRLYFSQNSNYLTEELEQLQQLFHFQKSTMVDGDRCELAVVGDPGSKAIPAFTLINIGEALFSTYDGDEEWSLVFYLLISEIQLEITIELQTSNNTATEVLTNLRESLSTIFNMDCTFTIEQEENNRRINICTPITLL</sequence>
<evidence type="ECO:0000256" key="1">
    <source>
        <dbReference type="SAM" id="Phobius"/>
    </source>
</evidence>
<protein>
    <recommendedName>
        <fullName evidence="2">Signal transduction histidine kinase internal region domain-containing protein</fullName>
    </recommendedName>
</protein>
<dbReference type="Pfam" id="PF06580">
    <property type="entry name" value="His_kinase"/>
    <property type="match status" value="1"/>
</dbReference>
<feature type="transmembrane region" description="Helical" evidence="1">
    <location>
        <begin position="52"/>
        <end position="75"/>
    </location>
</feature>
<organism evidence="3 4">
    <name type="scientific">Taibaiella soli</name>
    <dbReference type="NCBI Taxonomy" id="1649169"/>
    <lineage>
        <taxon>Bacteria</taxon>
        <taxon>Pseudomonadati</taxon>
        <taxon>Bacteroidota</taxon>
        <taxon>Chitinophagia</taxon>
        <taxon>Chitinophagales</taxon>
        <taxon>Chitinophagaceae</taxon>
        <taxon>Taibaiella</taxon>
    </lineage>
</organism>
<reference evidence="3 4" key="1">
    <citation type="submission" date="2018-06" db="EMBL/GenBank/DDBJ databases">
        <title>Mucibacter soli gen. nov., sp. nov., a new member of the family Chitinophagaceae producing mucin.</title>
        <authorList>
            <person name="Kim M.-K."/>
            <person name="Park S."/>
            <person name="Kim T.-S."/>
            <person name="Joung Y."/>
            <person name="Han J.-H."/>
            <person name="Kim S.B."/>
        </authorList>
    </citation>
    <scope>NUCLEOTIDE SEQUENCE [LARGE SCALE GENOMIC DNA]</scope>
    <source>
        <strain evidence="3 4">R1-15</strain>
    </source>
</reference>
<dbReference type="PANTHER" id="PTHR34220:SF7">
    <property type="entry name" value="SENSOR HISTIDINE KINASE YPDA"/>
    <property type="match status" value="1"/>
</dbReference>
<evidence type="ECO:0000313" key="3">
    <source>
        <dbReference type="EMBL" id="PZF74063.1"/>
    </source>
</evidence>
<gene>
    <name evidence="3" type="ORF">DN068_05055</name>
</gene>
<feature type="transmembrane region" description="Helical" evidence="1">
    <location>
        <begin position="21"/>
        <end position="40"/>
    </location>
</feature>
<dbReference type="InterPro" id="IPR010559">
    <property type="entry name" value="Sig_transdc_His_kin_internal"/>
</dbReference>
<dbReference type="RefSeq" id="WP_110997805.1">
    <property type="nucleotide sequence ID" value="NZ_QKTW01000007.1"/>
</dbReference>
<feature type="domain" description="Signal transduction histidine kinase internal region" evidence="2">
    <location>
        <begin position="171"/>
        <end position="243"/>
    </location>
</feature>
<evidence type="ECO:0000313" key="4">
    <source>
        <dbReference type="Proteomes" id="UP000248745"/>
    </source>
</evidence>
<keyword evidence="4" id="KW-1185">Reference proteome</keyword>
<dbReference type="OrthoDB" id="632060at2"/>
<dbReference type="PANTHER" id="PTHR34220">
    <property type="entry name" value="SENSOR HISTIDINE KINASE YPDA"/>
    <property type="match status" value="1"/>
</dbReference>
<feature type="transmembrane region" description="Helical" evidence="1">
    <location>
        <begin position="87"/>
        <end position="108"/>
    </location>
</feature>
<dbReference type="EMBL" id="QKTW01000007">
    <property type="protein sequence ID" value="PZF74063.1"/>
    <property type="molecule type" value="Genomic_DNA"/>
</dbReference>
<keyword evidence="1" id="KW-0472">Membrane</keyword>
<keyword evidence="1" id="KW-0812">Transmembrane</keyword>
<evidence type="ECO:0000259" key="2">
    <source>
        <dbReference type="Pfam" id="PF06580"/>
    </source>
</evidence>
<accession>A0A2W2C1X2</accession>
<feature type="transmembrane region" description="Helical" evidence="1">
    <location>
        <begin position="128"/>
        <end position="149"/>
    </location>
</feature>